<dbReference type="GO" id="GO:0019900">
    <property type="term" value="F:kinase binding"/>
    <property type="evidence" value="ECO:0007669"/>
    <property type="project" value="Ensembl"/>
</dbReference>
<feature type="compositionally biased region" description="Polar residues" evidence="5">
    <location>
        <begin position="533"/>
        <end position="545"/>
    </location>
</feature>
<keyword evidence="7" id="KW-1185">Reference proteome</keyword>
<evidence type="ECO:0000256" key="1">
    <source>
        <dbReference type="ARBA" id="ARBA00015683"/>
    </source>
</evidence>
<name>A0A8C6HTW1_MUSSI</name>
<evidence type="ECO:0000256" key="4">
    <source>
        <dbReference type="ARBA" id="ARBA00023054"/>
    </source>
</evidence>
<dbReference type="SUPFAM" id="SSF101908">
    <property type="entry name" value="Putative isomerase YbhE"/>
    <property type="match status" value="1"/>
</dbReference>
<dbReference type="PANTHER" id="PTHR14897">
    <property type="entry name" value="WD REPEAT AND COILED-COIL-CONTAINING PROTEIN"/>
    <property type="match status" value="1"/>
</dbReference>
<reference evidence="6" key="2">
    <citation type="submission" date="2025-09" db="UniProtKB">
        <authorList>
            <consortium name="Ensembl"/>
        </authorList>
    </citation>
    <scope>IDENTIFICATION</scope>
</reference>
<sequence>MELGNGKLPRTGLNSLNQAVHPTWGLAWTDGNRVVLTDLQLHSGEAKFGDSRVIGRFESVCGVCWAPVRTVRSPALLAIQHRKLVSVWQLCPSTVGASKWQASQTSEVRESLPILPRGCVWHPKDAVLTVLTAQGVSIFPNIHQDGSRVKVDVNTKGRVYCACWTLDGQRLVVAIDSNLHSYIWDSSQKSLHSCSFCPVFPVNCSIRSIEATGNSQVAIATELPLHKLCSLNASEALDGPPNGDDGSVHIRPVGETPPVDEQVATMDMNSGVTVSPFSVPLDLTHIHFNPSQAEQSSLICLRKKDYLTGTGQDSSHLILVTFKKAITITKKVAIPGILVPDLITFNLTAELVAVASNTSNIILIYSAAPSSMPNIQQIQLESNERPKGICFLTDRLLLIAVGKQKPSEAAFLPSSEYGQYTVRLIVREMAQGRESSGTSAESQGAYSDFTALLSKADREKFTDSLSPGSSPLSQGLLLTANSSTQSGRSGRALIQEIKSPLSPLSSDSIVHETLHRPPWLCPALPRPSRTPEHTSTPELNSPQRENLQKEKETCPLSRELEILSRHLVAMQQYLSELTGFLHKEKRVAPAYPPSQDAPYVHLIYQNPCSVGPTERRAVLLCDGKLRLSTVQQMFGLHLVEMLHDSHWILLSADSQGFIPLTFKAAQTVVVRDGSLSKPKGARGPLSHNQDPGPPPEVFRDLATQNVDTADSFDSVT</sequence>
<dbReference type="GO" id="GO:0051259">
    <property type="term" value="P:protein complex oligomerization"/>
    <property type="evidence" value="ECO:0007669"/>
    <property type="project" value="Ensembl"/>
</dbReference>
<keyword evidence="2" id="KW-0853">WD repeat</keyword>
<evidence type="ECO:0000256" key="3">
    <source>
        <dbReference type="ARBA" id="ARBA00022737"/>
    </source>
</evidence>
<protein>
    <recommendedName>
        <fullName evidence="1">WD repeat and coiled-coil-containing protein</fullName>
    </recommendedName>
</protein>
<dbReference type="InterPro" id="IPR028041">
    <property type="entry name" value="WDCP"/>
</dbReference>
<dbReference type="AlphaFoldDB" id="A0A8C6HTW1"/>
<dbReference type="GeneTree" id="ENSGT00390000001660"/>
<dbReference type="Proteomes" id="UP000694415">
    <property type="component" value="Unplaced"/>
</dbReference>
<keyword evidence="3" id="KW-0677">Repeat</keyword>
<organism evidence="6 7">
    <name type="scientific">Mus spicilegus</name>
    <name type="common">Mound-building mouse</name>
    <dbReference type="NCBI Taxonomy" id="10103"/>
    <lineage>
        <taxon>Eukaryota</taxon>
        <taxon>Metazoa</taxon>
        <taxon>Chordata</taxon>
        <taxon>Craniata</taxon>
        <taxon>Vertebrata</taxon>
        <taxon>Euteleostomi</taxon>
        <taxon>Mammalia</taxon>
        <taxon>Eutheria</taxon>
        <taxon>Euarchontoglires</taxon>
        <taxon>Glires</taxon>
        <taxon>Rodentia</taxon>
        <taxon>Myomorpha</taxon>
        <taxon>Muroidea</taxon>
        <taxon>Muridae</taxon>
        <taxon>Murinae</taxon>
        <taxon>Mus</taxon>
        <taxon>Mus</taxon>
    </lineage>
</organism>
<feature type="region of interest" description="Disordered" evidence="5">
    <location>
        <begin position="674"/>
        <end position="699"/>
    </location>
</feature>
<evidence type="ECO:0000256" key="2">
    <source>
        <dbReference type="ARBA" id="ARBA00022574"/>
    </source>
</evidence>
<feature type="region of interest" description="Disordered" evidence="5">
    <location>
        <begin position="521"/>
        <end position="552"/>
    </location>
</feature>
<accession>A0A8C6HTW1</accession>
<proteinExistence type="predicted"/>
<dbReference type="PANTHER" id="PTHR14897:SF5">
    <property type="entry name" value="WD REPEAT AND COILED-COIL-CONTAINING PROTEIN"/>
    <property type="match status" value="1"/>
</dbReference>
<dbReference type="Pfam" id="PF15390">
    <property type="entry name" value="WDCP"/>
    <property type="match status" value="1"/>
</dbReference>
<evidence type="ECO:0000313" key="7">
    <source>
        <dbReference type="Proteomes" id="UP000694415"/>
    </source>
</evidence>
<keyword evidence="4" id="KW-0175">Coiled coil</keyword>
<reference evidence="6" key="1">
    <citation type="submission" date="2025-08" db="UniProtKB">
        <authorList>
            <consortium name="Ensembl"/>
        </authorList>
    </citation>
    <scope>IDENTIFICATION</scope>
</reference>
<evidence type="ECO:0000256" key="5">
    <source>
        <dbReference type="SAM" id="MobiDB-lite"/>
    </source>
</evidence>
<evidence type="ECO:0000313" key="6">
    <source>
        <dbReference type="Ensembl" id="ENSMSIP00000025944.1"/>
    </source>
</evidence>
<dbReference type="Ensembl" id="ENSMSIT00000032722.1">
    <property type="protein sequence ID" value="ENSMSIP00000025944.1"/>
    <property type="gene ID" value="ENSMSIG00000021877.1"/>
</dbReference>